<accession>A0A6G0U6D1</accession>
<keyword evidence="1" id="KW-0812">Transmembrane</keyword>
<gene>
    <name evidence="2" type="ORF">AGLY_001966</name>
</gene>
<dbReference type="EMBL" id="VYZN01000005">
    <property type="protein sequence ID" value="KAE9543842.1"/>
    <property type="molecule type" value="Genomic_DNA"/>
</dbReference>
<reference evidence="2 3" key="1">
    <citation type="submission" date="2019-08" db="EMBL/GenBank/DDBJ databases">
        <title>The genome of the soybean aphid Biotype 1, its phylome, world population structure and adaptation to the North American continent.</title>
        <authorList>
            <person name="Giordano R."/>
            <person name="Donthu R.K."/>
            <person name="Hernandez A.G."/>
            <person name="Wright C.L."/>
            <person name="Zimin A.V."/>
        </authorList>
    </citation>
    <scope>NUCLEOTIDE SEQUENCE [LARGE SCALE GENOMIC DNA]</scope>
    <source>
        <tissue evidence="2">Whole aphids</tissue>
    </source>
</reference>
<evidence type="ECO:0000256" key="1">
    <source>
        <dbReference type="SAM" id="Phobius"/>
    </source>
</evidence>
<protein>
    <submittedName>
        <fullName evidence="2">Uncharacterized protein</fullName>
    </submittedName>
</protein>
<feature type="transmembrane region" description="Helical" evidence="1">
    <location>
        <begin position="76"/>
        <end position="98"/>
    </location>
</feature>
<feature type="transmembrane region" description="Helical" evidence="1">
    <location>
        <begin position="12"/>
        <end position="29"/>
    </location>
</feature>
<organism evidence="2 3">
    <name type="scientific">Aphis glycines</name>
    <name type="common">Soybean aphid</name>
    <dbReference type="NCBI Taxonomy" id="307491"/>
    <lineage>
        <taxon>Eukaryota</taxon>
        <taxon>Metazoa</taxon>
        <taxon>Ecdysozoa</taxon>
        <taxon>Arthropoda</taxon>
        <taxon>Hexapoda</taxon>
        <taxon>Insecta</taxon>
        <taxon>Pterygota</taxon>
        <taxon>Neoptera</taxon>
        <taxon>Paraneoptera</taxon>
        <taxon>Hemiptera</taxon>
        <taxon>Sternorrhyncha</taxon>
        <taxon>Aphidomorpha</taxon>
        <taxon>Aphidoidea</taxon>
        <taxon>Aphididae</taxon>
        <taxon>Aphidini</taxon>
        <taxon>Aphis</taxon>
        <taxon>Aphis</taxon>
    </lineage>
</organism>
<dbReference type="Proteomes" id="UP000475862">
    <property type="component" value="Unassembled WGS sequence"/>
</dbReference>
<evidence type="ECO:0000313" key="2">
    <source>
        <dbReference type="EMBL" id="KAE9543842.1"/>
    </source>
</evidence>
<dbReference type="AlphaFoldDB" id="A0A6G0U6D1"/>
<comment type="caution">
    <text evidence="2">The sequence shown here is derived from an EMBL/GenBank/DDBJ whole genome shotgun (WGS) entry which is preliminary data.</text>
</comment>
<keyword evidence="1" id="KW-1133">Transmembrane helix</keyword>
<sequence length="241" mass="27808">MLSDNRVDNAFVLVLIRLSKIIFLLLNLIKGMLIRQRQHMWVWRPLINTKINKLKAELTIFINFGFHKKFKLKMNFLLIGQHSTSFIMIFLLLTSIMYQEYSLCYWKLPLKPVTKFELRGNAVTPSNISASYGTTVSTVCKSEFGTLWSTNSSHFFNKRIFSFLSSVYDTLFTWTANRSCKVVAAALLLLAFVDNNNRSETPERLNTLPAITVAVTEASKNLNLMYYCRFVIINCIHIVNP</sequence>
<keyword evidence="3" id="KW-1185">Reference proteome</keyword>
<name>A0A6G0U6D1_APHGL</name>
<proteinExistence type="predicted"/>
<keyword evidence="1" id="KW-0472">Membrane</keyword>
<evidence type="ECO:0000313" key="3">
    <source>
        <dbReference type="Proteomes" id="UP000475862"/>
    </source>
</evidence>